<gene>
    <name evidence="1" type="ORF">Nans01_33260</name>
</gene>
<dbReference type="InterPro" id="IPR011990">
    <property type="entry name" value="TPR-like_helical_dom_sf"/>
</dbReference>
<dbReference type="InterPro" id="IPR053137">
    <property type="entry name" value="NLR-like"/>
</dbReference>
<dbReference type="Pfam" id="PF13181">
    <property type="entry name" value="TPR_8"/>
    <property type="match status" value="1"/>
</dbReference>
<keyword evidence="2" id="KW-1185">Reference proteome</keyword>
<evidence type="ECO:0008006" key="3">
    <source>
        <dbReference type="Google" id="ProtNLM"/>
    </source>
</evidence>
<dbReference type="Proteomes" id="UP001165092">
    <property type="component" value="Unassembled WGS sequence"/>
</dbReference>
<evidence type="ECO:0000313" key="2">
    <source>
        <dbReference type="Proteomes" id="UP001165092"/>
    </source>
</evidence>
<dbReference type="Pfam" id="PF13424">
    <property type="entry name" value="TPR_12"/>
    <property type="match status" value="2"/>
</dbReference>
<evidence type="ECO:0000313" key="1">
    <source>
        <dbReference type="EMBL" id="GLU48975.1"/>
    </source>
</evidence>
<sequence length="333" mass="36282">MRLTLATPTHSVPHAALGRLCYGIVLTLTRNGDVRLALSRRTVDALTAAWQSVLRTIGFSAPEPTTFGDSTGVTPAERAARLELALDSAVQTLGTHHPRTIAARNNLASKYAEIGRRTAAIAQFEQAVEDALATLGEEHPETEVIRENLALCYEDAARPSEAAGQWESLVQQRNERMGSHAAETVSARASLASAYRKSGLYDAAIAHFELAIGDSRGVASDELEGMRIGLALALKAIGRLEETCGQFRMVLAQRRRRLGARHHLTLSVHHQLGRAYVAAGREPEALRTLRQTYRDCLAAAGDHEVRLLTMRVRRDLAGVYRTAGLHREAAALF</sequence>
<accession>A0A9W6P892</accession>
<dbReference type="AlphaFoldDB" id="A0A9W6P892"/>
<dbReference type="Gene3D" id="1.25.40.10">
    <property type="entry name" value="Tetratricopeptide repeat domain"/>
    <property type="match status" value="2"/>
</dbReference>
<dbReference type="EMBL" id="BSQG01000005">
    <property type="protein sequence ID" value="GLU48975.1"/>
    <property type="molecule type" value="Genomic_DNA"/>
</dbReference>
<dbReference type="PANTHER" id="PTHR46082">
    <property type="entry name" value="ATP/GTP-BINDING PROTEIN-RELATED"/>
    <property type="match status" value="1"/>
</dbReference>
<reference evidence="1" key="1">
    <citation type="submission" date="2023-02" db="EMBL/GenBank/DDBJ databases">
        <title>Nocardiopsis ansamitocini NBRC 112285.</title>
        <authorList>
            <person name="Ichikawa N."/>
            <person name="Sato H."/>
            <person name="Tonouchi N."/>
        </authorList>
    </citation>
    <scope>NUCLEOTIDE SEQUENCE</scope>
    <source>
        <strain evidence="1">NBRC 112285</strain>
    </source>
</reference>
<dbReference type="PANTHER" id="PTHR46082:SF6">
    <property type="entry name" value="AAA+ ATPASE DOMAIN-CONTAINING PROTEIN-RELATED"/>
    <property type="match status" value="1"/>
</dbReference>
<comment type="caution">
    <text evidence="1">The sequence shown here is derived from an EMBL/GenBank/DDBJ whole genome shotgun (WGS) entry which is preliminary data.</text>
</comment>
<dbReference type="SUPFAM" id="SSF48452">
    <property type="entry name" value="TPR-like"/>
    <property type="match status" value="1"/>
</dbReference>
<protein>
    <recommendedName>
        <fullName evidence="3">Tetratricopeptide repeat protein</fullName>
    </recommendedName>
</protein>
<organism evidence="1 2">
    <name type="scientific">Nocardiopsis ansamitocini</name>
    <dbReference type="NCBI Taxonomy" id="1670832"/>
    <lineage>
        <taxon>Bacteria</taxon>
        <taxon>Bacillati</taxon>
        <taxon>Actinomycetota</taxon>
        <taxon>Actinomycetes</taxon>
        <taxon>Streptosporangiales</taxon>
        <taxon>Nocardiopsidaceae</taxon>
        <taxon>Nocardiopsis</taxon>
    </lineage>
</organism>
<name>A0A9W6P892_9ACTN</name>
<dbReference type="InterPro" id="IPR019734">
    <property type="entry name" value="TPR_rpt"/>
</dbReference>
<proteinExistence type="predicted"/>